<evidence type="ECO:0000313" key="3">
    <source>
        <dbReference type="Proteomes" id="UP001527925"/>
    </source>
</evidence>
<sequence>MVIVEYANGKPVTQLTEAVIFPFPSLNGLLNPIVLVLMDRRYREAVHGMFGQNPKP</sequence>
<gene>
    <name evidence="2" type="ORF">HK105_201891</name>
</gene>
<proteinExistence type="predicted"/>
<keyword evidence="1" id="KW-0812">Transmembrane</keyword>
<keyword evidence="1" id="KW-0472">Membrane</keyword>
<dbReference type="Proteomes" id="UP001527925">
    <property type="component" value="Unassembled WGS sequence"/>
</dbReference>
<evidence type="ECO:0000313" key="2">
    <source>
        <dbReference type="EMBL" id="KAL2918490.1"/>
    </source>
</evidence>
<dbReference type="EMBL" id="JADGIZ020000006">
    <property type="protein sequence ID" value="KAL2918490.1"/>
    <property type="molecule type" value="Genomic_DNA"/>
</dbReference>
<dbReference type="SUPFAM" id="SSF81321">
    <property type="entry name" value="Family A G protein-coupled receptor-like"/>
    <property type="match status" value="1"/>
</dbReference>
<organism evidence="2 3">
    <name type="scientific">Polyrhizophydium stewartii</name>
    <dbReference type="NCBI Taxonomy" id="2732419"/>
    <lineage>
        <taxon>Eukaryota</taxon>
        <taxon>Fungi</taxon>
        <taxon>Fungi incertae sedis</taxon>
        <taxon>Chytridiomycota</taxon>
        <taxon>Chytridiomycota incertae sedis</taxon>
        <taxon>Chytridiomycetes</taxon>
        <taxon>Rhizophydiales</taxon>
        <taxon>Rhizophydiales incertae sedis</taxon>
        <taxon>Polyrhizophydium</taxon>
    </lineage>
</organism>
<feature type="transmembrane region" description="Helical" evidence="1">
    <location>
        <begin position="20"/>
        <end position="38"/>
    </location>
</feature>
<keyword evidence="3" id="KW-1185">Reference proteome</keyword>
<protein>
    <recommendedName>
        <fullName evidence="4">G-protein coupled receptors family 1 profile domain-containing protein</fullName>
    </recommendedName>
</protein>
<evidence type="ECO:0008006" key="4">
    <source>
        <dbReference type="Google" id="ProtNLM"/>
    </source>
</evidence>
<reference evidence="2 3" key="1">
    <citation type="submission" date="2023-09" db="EMBL/GenBank/DDBJ databases">
        <title>Pangenome analysis of Batrachochytrium dendrobatidis and related Chytrids.</title>
        <authorList>
            <person name="Yacoub M.N."/>
            <person name="Stajich J.E."/>
            <person name="James T.Y."/>
        </authorList>
    </citation>
    <scope>NUCLEOTIDE SEQUENCE [LARGE SCALE GENOMIC DNA]</scope>
    <source>
        <strain evidence="2 3">JEL0888</strain>
    </source>
</reference>
<name>A0ABR4NG39_9FUNG</name>
<comment type="caution">
    <text evidence="2">The sequence shown here is derived from an EMBL/GenBank/DDBJ whole genome shotgun (WGS) entry which is preliminary data.</text>
</comment>
<keyword evidence="1" id="KW-1133">Transmembrane helix</keyword>
<accession>A0ABR4NG39</accession>
<evidence type="ECO:0000256" key="1">
    <source>
        <dbReference type="SAM" id="Phobius"/>
    </source>
</evidence>